<dbReference type="Gene3D" id="2.20.110.10">
    <property type="entry name" value="Histone H3 K4-specific methyltransferase SET7/9 N-terminal domain"/>
    <property type="match status" value="1"/>
</dbReference>
<organism evidence="1">
    <name type="scientific">marine metagenome</name>
    <dbReference type="NCBI Taxonomy" id="408172"/>
    <lineage>
        <taxon>unclassified sequences</taxon>
        <taxon>metagenomes</taxon>
        <taxon>ecological metagenomes</taxon>
    </lineage>
</organism>
<dbReference type="SUPFAM" id="SSF82185">
    <property type="entry name" value="Histone H3 K4-specific methyltransferase SET7/9 N-terminal domain"/>
    <property type="match status" value="1"/>
</dbReference>
<reference evidence="1" key="1">
    <citation type="submission" date="2018-05" db="EMBL/GenBank/DDBJ databases">
        <authorList>
            <person name="Lanie J.A."/>
            <person name="Ng W.-L."/>
            <person name="Kazmierczak K.M."/>
            <person name="Andrzejewski T.M."/>
            <person name="Davidsen T.M."/>
            <person name="Wayne K.J."/>
            <person name="Tettelin H."/>
            <person name="Glass J.I."/>
            <person name="Rusch D."/>
            <person name="Podicherti R."/>
            <person name="Tsui H.-C.T."/>
            <person name="Winkler M.E."/>
        </authorList>
    </citation>
    <scope>NUCLEOTIDE SEQUENCE</scope>
</reference>
<dbReference type="AlphaFoldDB" id="A0A382DPG7"/>
<name>A0A382DPG7_9ZZZZ</name>
<proteinExistence type="predicted"/>
<gene>
    <name evidence="1" type="ORF">METZ01_LOCUS192969</name>
</gene>
<dbReference type="EMBL" id="UINC01040354">
    <property type="protein sequence ID" value="SVB40115.1"/>
    <property type="molecule type" value="Genomic_DNA"/>
</dbReference>
<evidence type="ECO:0000313" key="1">
    <source>
        <dbReference type="EMBL" id="SVB40115.1"/>
    </source>
</evidence>
<accession>A0A382DPG7</accession>
<protein>
    <submittedName>
        <fullName evidence="1">Uncharacterized protein</fullName>
    </submittedName>
</protein>
<sequence>MVRYISLLLFIGLAWGQKEYNINHIIEQDSIYKKKFSDEIVNGNVYVMFDDMKVPFGKMKNGKKEGIWTDWYVGGSDSYSGGTIKSKTSWKNGNISGTCYNYRQNGTIEFRTENINSNDYTKFFYDNSGNMSKYSMEYRSGEMYQGSELKFYKNVTYIKDLYLYNYALDPKVLYYDKGELTKTEYISRETGEVIKVTRFWLMKRHMKRIFFNNMNIQTGSIMTKSQRGVGEIKK</sequence>